<evidence type="ECO:0000256" key="6">
    <source>
        <dbReference type="PIRSR" id="PIRSR602401-1"/>
    </source>
</evidence>
<keyword evidence="3 6" id="KW-0479">Metal-binding</keyword>
<accession>A0A1C7MTN5</accession>
<dbReference type="GO" id="GO:0016705">
    <property type="term" value="F:oxidoreductase activity, acting on paired donors, with incorporation or reduction of molecular oxygen"/>
    <property type="evidence" value="ECO:0007669"/>
    <property type="project" value="InterPro"/>
</dbReference>
<dbReference type="PANTHER" id="PTHR46206">
    <property type="entry name" value="CYTOCHROME P450"/>
    <property type="match status" value="1"/>
</dbReference>
<feature type="binding site" description="axial binding residue" evidence="6">
    <location>
        <position position="441"/>
    </location>
    <ligand>
        <name>heme</name>
        <dbReference type="ChEBI" id="CHEBI:30413"/>
    </ligand>
    <ligandPart>
        <name>Fe</name>
        <dbReference type="ChEBI" id="CHEBI:18248"/>
    </ligandPart>
</feature>
<dbReference type="GO" id="GO:0004497">
    <property type="term" value="F:monooxygenase activity"/>
    <property type="evidence" value="ECO:0007669"/>
    <property type="project" value="UniProtKB-KW"/>
</dbReference>
<dbReference type="InterPro" id="IPR036396">
    <property type="entry name" value="Cyt_P450_sf"/>
</dbReference>
<keyword evidence="8" id="KW-1133">Transmembrane helix</keyword>
<evidence type="ECO:0000256" key="3">
    <source>
        <dbReference type="ARBA" id="ARBA00022723"/>
    </source>
</evidence>
<dbReference type="InterPro" id="IPR017972">
    <property type="entry name" value="Cyt_P450_CS"/>
</dbReference>
<evidence type="ECO:0000256" key="5">
    <source>
        <dbReference type="ARBA" id="ARBA00023004"/>
    </source>
</evidence>
<keyword evidence="5 6" id="KW-0408">Iron</keyword>
<organism evidence="9 10">
    <name type="scientific">Grifola frondosa</name>
    <name type="common">Maitake</name>
    <name type="synonym">Polyporus frondosus</name>
    <dbReference type="NCBI Taxonomy" id="5627"/>
    <lineage>
        <taxon>Eukaryota</taxon>
        <taxon>Fungi</taxon>
        <taxon>Dikarya</taxon>
        <taxon>Basidiomycota</taxon>
        <taxon>Agaricomycotina</taxon>
        <taxon>Agaricomycetes</taxon>
        <taxon>Polyporales</taxon>
        <taxon>Grifolaceae</taxon>
        <taxon>Grifola</taxon>
    </lineage>
</organism>
<sequence>MDNAASYIYTFAAIVCVFFFIRRLLNPLNSIPTIGPSAPLLSYIGAFKYVRHGREMLREGYDKYRGSVFKVPMLDQWLVVVSGPKLIDDLRKSPDDHLSFLEGAAELIQSKYTLGAGLDDDPYHVTVIRDKLTRNLAPLLPDVIDEIDVAFNELIPAKEDEWLPIYAMPVMIQLVARASNRIFVGVPKCRDADYLKLAISFTSDVNKARKTINQFPTILKPIVGRMLTRVSNNVRHVTKHLSPIMLERQRKMDELGDNWTEKPNDMLMWLMDEARARGQSFDSVVRRILVVNFAAIHTSSNGVTHALYHLAACPEYIQPLREEAEAIIKAEGWNKIAVGKMWKLDSFMKESQRVNAISSISIVRKALRDVTLSDGTRIPAGTLIAAASEAIHTDEANYAEPHVFNPFRFSDMRQVDGEGAKHQYVNTSVDYISFGHGRHACPGRFFAANELKAMLAYIVLHYDVKFEDEGKRPENVAFGVNVVPALDAQVLFRKRRASATV</sequence>
<dbReference type="Pfam" id="PF00067">
    <property type="entry name" value="p450"/>
    <property type="match status" value="1"/>
</dbReference>
<evidence type="ECO:0000313" key="9">
    <source>
        <dbReference type="EMBL" id="OBZ79756.1"/>
    </source>
</evidence>
<reference evidence="9 10" key="1">
    <citation type="submission" date="2016-03" db="EMBL/GenBank/DDBJ databases">
        <title>Whole genome sequencing of Grifola frondosa 9006-11.</title>
        <authorList>
            <person name="Min B."/>
            <person name="Park H."/>
            <person name="Kim J.-G."/>
            <person name="Cho H."/>
            <person name="Oh Y.-L."/>
            <person name="Kong W.-S."/>
            <person name="Choi I.-G."/>
        </authorList>
    </citation>
    <scope>NUCLEOTIDE SEQUENCE [LARGE SCALE GENOMIC DNA]</scope>
    <source>
        <strain evidence="9 10">9006-11</strain>
    </source>
</reference>
<protein>
    <submittedName>
        <fullName evidence="9">Ent-kaurene oxidase</fullName>
    </submittedName>
</protein>
<dbReference type="SUPFAM" id="SSF48264">
    <property type="entry name" value="Cytochrome P450"/>
    <property type="match status" value="1"/>
</dbReference>
<comment type="caution">
    <text evidence="9">The sequence shown here is derived from an EMBL/GenBank/DDBJ whole genome shotgun (WGS) entry which is preliminary data.</text>
</comment>
<evidence type="ECO:0000256" key="1">
    <source>
        <dbReference type="ARBA" id="ARBA00001971"/>
    </source>
</evidence>
<dbReference type="InterPro" id="IPR002401">
    <property type="entry name" value="Cyt_P450_E_grp-I"/>
</dbReference>
<keyword evidence="8" id="KW-0812">Transmembrane</keyword>
<dbReference type="InterPro" id="IPR001128">
    <property type="entry name" value="Cyt_P450"/>
</dbReference>
<dbReference type="CDD" id="cd11041">
    <property type="entry name" value="CYP503A1-like"/>
    <property type="match status" value="1"/>
</dbReference>
<dbReference type="PROSITE" id="PS00086">
    <property type="entry name" value="CYTOCHROME_P450"/>
    <property type="match status" value="1"/>
</dbReference>
<keyword evidence="7" id="KW-0503">Monooxygenase</keyword>
<evidence type="ECO:0000256" key="8">
    <source>
        <dbReference type="SAM" id="Phobius"/>
    </source>
</evidence>
<comment type="cofactor">
    <cofactor evidence="1 6">
        <name>heme</name>
        <dbReference type="ChEBI" id="CHEBI:30413"/>
    </cofactor>
</comment>
<dbReference type="PRINTS" id="PR00463">
    <property type="entry name" value="EP450I"/>
</dbReference>
<dbReference type="Gene3D" id="1.10.630.10">
    <property type="entry name" value="Cytochrome P450"/>
    <property type="match status" value="1"/>
</dbReference>
<dbReference type="EMBL" id="LUGG01000001">
    <property type="protein sequence ID" value="OBZ79756.1"/>
    <property type="molecule type" value="Genomic_DNA"/>
</dbReference>
<dbReference type="Proteomes" id="UP000092993">
    <property type="component" value="Unassembled WGS sequence"/>
</dbReference>
<evidence type="ECO:0000256" key="2">
    <source>
        <dbReference type="ARBA" id="ARBA00010617"/>
    </source>
</evidence>
<feature type="transmembrane region" description="Helical" evidence="8">
    <location>
        <begin position="6"/>
        <end position="25"/>
    </location>
</feature>
<dbReference type="GO" id="GO:0005506">
    <property type="term" value="F:iron ion binding"/>
    <property type="evidence" value="ECO:0007669"/>
    <property type="project" value="InterPro"/>
</dbReference>
<gene>
    <name evidence="9" type="primary">CYP503A1_8</name>
    <name evidence="9" type="ORF">A0H81_01321</name>
</gene>
<evidence type="ECO:0000256" key="4">
    <source>
        <dbReference type="ARBA" id="ARBA00023002"/>
    </source>
</evidence>
<dbReference type="OMA" id="PENMYWG"/>
<evidence type="ECO:0000313" key="10">
    <source>
        <dbReference type="Proteomes" id="UP000092993"/>
    </source>
</evidence>
<comment type="similarity">
    <text evidence="2 7">Belongs to the cytochrome P450 family.</text>
</comment>
<evidence type="ECO:0000256" key="7">
    <source>
        <dbReference type="RuleBase" id="RU000461"/>
    </source>
</evidence>
<keyword evidence="6 7" id="KW-0349">Heme</keyword>
<proteinExistence type="inferred from homology"/>
<dbReference type="GO" id="GO:0020037">
    <property type="term" value="F:heme binding"/>
    <property type="evidence" value="ECO:0007669"/>
    <property type="project" value="InterPro"/>
</dbReference>
<name>A0A1C7MTN5_GRIFR</name>
<keyword evidence="10" id="KW-1185">Reference proteome</keyword>
<dbReference type="AlphaFoldDB" id="A0A1C7MTN5"/>
<keyword evidence="8" id="KW-0472">Membrane</keyword>
<dbReference type="OrthoDB" id="1844152at2759"/>
<keyword evidence="4 7" id="KW-0560">Oxidoreductase</keyword>
<dbReference type="STRING" id="5627.A0A1C7MTN5"/>